<feature type="transmembrane region" description="Helical" evidence="1">
    <location>
        <begin position="314"/>
        <end position="332"/>
    </location>
</feature>
<reference evidence="3" key="2">
    <citation type="submission" date="2022-01" db="EMBL/GenBank/DDBJ databases">
        <authorList>
            <person name="Zivanovic Y."/>
            <person name="Moreira D."/>
            <person name="Lopez-Garcia P."/>
        </authorList>
    </citation>
    <scope>NUCLEOTIDE SEQUENCE</scope>
    <source>
        <strain evidence="3">G9</strain>
    </source>
</reference>
<evidence type="ECO:0000313" key="3">
    <source>
        <dbReference type="EMBL" id="MDG2991221.1"/>
    </source>
</evidence>
<evidence type="ECO:0000256" key="1">
    <source>
        <dbReference type="SAM" id="Phobius"/>
    </source>
</evidence>
<feature type="transmembrane region" description="Helical" evidence="1">
    <location>
        <begin position="267"/>
        <end position="294"/>
    </location>
</feature>
<dbReference type="PANTHER" id="PTHR42714">
    <property type="entry name" value="TRNA MODIFICATION GTPASE GTPBP3"/>
    <property type="match status" value="1"/>
</dbReference>
<dbReference type="EMBL" id="JAKKUT010000002">
    <property type="protein sequence ID" value="MDG2991221.1"/>
    <property type="molecule type" value="Genomic_DNA"/>
</dbReference>
<dbReference type="Gene3D" id="3.40.50.300">
    <property type="entry name" value="P-loop containing nucleotide triphosphate hydrolases"/>
    <property type="match status" value="1"/>
</dbReference>
<proteinExistence type="predicted"/>
<name>A0ABT6F041_9SYNE</name>
<feature type="domain" description="G" evidence="2">
    <location>
        <begin position="44"/>
        <end position="160"/>
    </location>
</feature>
<gene>
    <name evidence="3" type="ORF">L3556_09805</name>
</gene>
<keyword evidence="1" id="KW-0812">Transmembrane</keyword>
<accession>A0ABT6F041</accession>
<dbReference type="InterPro" id="IPR027417">
    <property type="entry name" value="P-loop_NTPase"/>
</dbReference>
<dbReference type="Proteomes" id="UP001154265">
    <property type="component" value="Unassembled WGS sequence"/>
</dbReference>
<dbReference type="SUPFAM" id="SSF52540">
    <property type="entry name" value="P-loop containing nucleoside triphosphate hydrolases"/>
    <property type="match status" value="1"/>
</dbReference>
<keyword evidence="1" id="KW-0472">Membrane</keyword>
<keyword evidence="4" id="KW-1185">Reference proteome</keyword>
<sequence length="407" mass="44393">MEMNLAAKFKAWAGLAPLKQWFQVDPDRLAEILKEARSRLPTTEVLLIGKPQAGKSSIIRALTGADPNIIGQGFRPHTTHTQRYQFPTADLPLLTFTDTVGLGETAADTTAIVEELDQLLTDSQKAQIIILTIKVNDFATDRLYQIAHHLKEKQPRIPILLALTCLHELYPANVVDHPPYPPELAQVQTALDSIQNQFAPLSSTAIPLDFTLDEDGFTPVFYGLEALGSSLEAALPDAEAKVIHDLLQQTDRGDQLGSLYRQVGRRYIAPFAVIAATLAAVPLPFATMPVLIAVQMTMVVLLGQLYGQTLSPSQAGGILTTIGGGFIARLVGQQLVKFIPGFGLILSASWSAAYTWALGEAACVYFGDLMGGKTPDPDRIRQVLDETFVQAQQELRQWTTTAVKKPE</sequence>
<evidence type="ECO:0000259" key="2">
    <source>
        <dbReference type="Pfam" id="PF01926"/>
    </source>
</evidence>
<dbReference type="Pfam" id="PF01926">
    <property type="entry name" value="MMR_HSR1"/>
    <property type="match status" value="1"/>
</dbReference>
<feature type="transmembrane region" description="Helical" evidence="1">
    <location>
        <begin position="344"/>
        <end position="367"/>
    </location>
</feature>
<organism evidence="3 4">
    <name type="scientific">Candidatus Synechococcus calcipolaris G9</name>
    <dbReference type="NCBI Taxonomy" id="1497997"/>
    <lineage>
        <taxon>Bacteria</taxon>
        <taxon>Bacillati</taxon>
        <taxon>Cyanobacteriota</taxon>
        <taxon>Cyanophyceae</taxon>
        <taxon>Synechococcales</taxon>
        <taxon>Synechococcaceae</taxon>
        <taxon>Synechococcus</taxon>
    </lineage>
</organism>
<dbReference type="RefSeq" id="WP_277867097.1">
    <property type="nucleotide sequence ID" value="NZ_JAKKUT010000002.1"/>
</dbReference>
<evidence type="ECO:0000313" key="4">
    <source>
        <dbReference type="Proteomes" id="UP001154265"/>
    </source>
</evidence>
<protein>
    <submittedName>
        <fullName evidence="3">50S ribosome-binding GTPase</fullName>
    </submittedName>
</protein>
<comment type="caution">
    <text evidence="3">The sequence shown here is derived from an EMBL/GenBank/DDBJ whole genome shotgun (WGS) entry which is preliminary data.</text>
</comment>
<dbReference type="PANTHER" id="PTHR42714:SF6">
    <property type="entry name" value="TRANSLATION INITIATION FACTOR IF-2"/>
    <property type="match status" value="1"/>
</dbReference>
<reference evidence="3" key="1">
    <citation type="journal article" date="2022" name="Genome Biol. Evol.">
        <title>A New Gene Family Diagnostic for Intracellular Biomineralization of Amorphous Ca Carbonates by Cyanobacteria.</title>
        <authorList>
            <person name="Benzerara K."/>
            <person name="Duprat E."/>
            <person name="Bitard-Feildel T."/>
            <person name="Caumes G."/>
            <person name="Cassier-Chauvat C."/>
            <person name="Chauvat F."/>
            <person name="Dezi M."/>
            <person name="Diop S.I."/>
            <person name="Gaschignard G."/>
            <person name="Gorgen S."/>
            <person name="Gugger M."/>
            <person name="Lopez-Garcia P."/>
            <person name="Millet M."/>
            <person name="Skouri-Panet F."/>
            <person name="Moreira D."/>
            <person name="Callebaut I."/>
        </authorList>
    </citation>
    <scope>NUCLEOTIDE SEQUENCE</scope>
    <source>
        <strain evidence="3">G9</strain>
    </source>
</reference>
<keyword evidence="1" id="KW-1133">Transmembrane helix</keyword>
<dbReference type="InterPro" id="IPR006073">
    <property type="entry name" value="GTP-bd"/>
</dbReference>